<keyword evidence="1" id="KW-0472">Membrane</keyword>
<feature type="domain" description="Acyltransferase 3" evidence="2">
    <location>
        <begin position="5"/>
        <end position="295"/>
    </location>
</feature>
<feature type="transmembrane region" description="Helical" evidence="1">
    <location>
        <begin position="208"/>
        <end position="224"/>
    </location>
</feature>
<sequence>MRFNTLDGLRGFAAILVLFYHLGPFSPIRVPGGYLAVDLFFALSGFVIAHAYEQRLRDGMPLREFALLRLVRVYPMAFVGAAIGVFLSGRYFESLLLLPSFEGMAVRSPGLMPLYPGNGPMWSLALELLANLLFALVIVRLGWRGLVAVILASGAIFLAGALHHSLAELGAFWPTIGFGLARTLFSFSLGVAMHRLHVRFAVQRRETRLAWLLPVALVLVTLQVSGGQTLWNLASVFVALPLILWLATIWEAPRTRLFEQVGGLSYPLYCIHGVIVQTCNELGGSPAYLWVLLIAAAWWLNTRIDVPLRRHLLSLLDRRRAALAPA</sequence>
<keyword evidence="4" id="KW-1185">Reference proteome</keyword>
<dbReference type="InterPro" id="IPR002656">
    <property type="entry name" value="Acyl_transf_3_dom"/>
</dbReference>
<keyword evidence="1" id="KW-0812">Transmembrane</keyword>
<reference evidence="3 4" key="1">
    <citation type="submission" date="2024-03" db="EMBL/GenBank/DDBJ databases">
        <authorList>
            <person name="Jo J.-H."/>
        </authorList>
    </citation>
    <scope>NUCLEOTIDE SEQUENCE [LARGE SCALE GENOMIC DNA]</scope>
    <source>
        <strain evidence="3 4">PS1R-30</strain>
    </source>
</reference>
<keyword evidence="1" id="KW-1133">Transmembrane helix</keyword>
<protein>
    <submittedName>
        <fullName evidence="3">Acyltransferase</fullName>
        <ecNumber evidence="3">2.3.-.-</ecNumber>
    </submittedName>
</protein>
<dbReference type="Pfam" id="PF01757">
    <property type="entry name" value="Acyl_transf_3"/>
    <property type="match status" value="1"/>
</dbReference>
<dbReference type="PANTHER" id="PTHR23028:SF134">
    <property type="entry name" value="PUTATIVE (AFU_ORTHOLOGUE AFUA_4G08520)-RELATED"/>
    <property type="match status" value="1"/>
</dbReference>
<comment type="caution">
    <text evidence="3">The sequence shown here is derived from an EMBL/GenBank/DDBJ whole genome shotgun (WGS) entry which is preliminary data.</text>
</comment>
<evidence type="ECO:0000256" key="1">
    <source>
        <dbReference type="SAM" id="Phobius"/>
    </source>
</evidence>
<feature type="transmembrane region" description="Helical" evidence="1">
    <location>
        <begin position="230"/>
        <end position="250"/>
    </location>
</feature>
<evidence type="ECO:0000313" key="4">
    <source>
        <dbReference type="Proteomes" id="UP001361239"/>
    </source>
</evidence>
<dbReference type="RefSeq" id="WP_339586724.1">
    <property type="nucleotide sequence ID" value="NZ_JBBHJZ010000002.1"/>
</dbReference>
<organism evidence="3 4">
    <name type="scientific">Novosphingobium anseongense</name>
    <dbReference type="NCBI Taxonomy" id="3133436"/>
    <lineage>
        <taxon>Bacteria</taxon>
        <taxon>Pseudomonadati</taxon>
        <taxon>Pseudomonadota</taxon>
        <taxon>Alphaproteobacteria</taxon>
        <taxon>Sphingomonadales</taxon>
        <taxon>Sphingomonadaceae</taxon>
        <taxon>Novosphingobium</taxon>
    </lineage>
</organism>
<dbReference type="PANTHER" id="PTHR23028">
    <property type="entry name" value="ACETYLTRANSFERASE"/>
    <property type="match status" value="1"/>
</dbReference>
<proteinExistence type="predicted"/>
<evidence type="ECO:0000259" key="2">
    <source>
        <dbReference type="Pfam" id="PF01757"/>
    </source>
</evidence>
<feature type="transmembrane region" description="Helical" evidence="1">
    <location>
        <begin position="146"/>
        <end position="166"/>
    </location>
</feature>
<dbReference type="GO" id="GO:0016746">
    <property type="term" value="F:acyltransferase activity"/>
    <property type="evidence" value="ECO:0007669"/>
    <property type="project" value="UniProtKB-KW"/>
</dbReference>
<evidence type="ECO:0000313" key="3">
    <source>
        <dbReference type="EMBL" id="MEJ5976762.1"/>
    </source>
</evidence>
<feature type="transmembrane region" description="Helical" evidence="1">
    <location>
        <begin position="34"/>
        <end position="52"/>
    </location>
</feature>
<feature type="transmembrane region" description="Helical" evidence="1">
    <location>
        <begin position="172"/>
        <end position="196"/>
    </location>
</feature>
<feature type="transmembrane region" description="Helical" evidence="1">
    <location>
        <begin position="121"/>
        <end position="139"/>
    </location>
</feature>
<keyword evidence="3" id="KW-0012">Acyltransferase</keyword>
<gene>
    <name evidence="3" type="ORF">WG901_08965</name>
</gene>
<keyword evidence="3" id="KW-0808">Transferase</keyword>
<dbReference type="EMBL" id="JBBHJZ010000002">
    <property type="protein sequence ID" value="MEJ5976762.1"/>
    <property type="molecule type" value="Genomic_DNA"/>
</dbReference>
<feature type="transmembrane region" description="Helical" evidence="1">
    <location>
        <begin position="73"/>
        <end position="92"/>
    </location>
</feature>
<dbReference type="Proteomes" id="UP001361239">
    <property type="component" value="Unassembled WGS sequence"/>
</dbReference>
<dbReference type="EC" id="2.3.-.-" evidence="3"/>
<name>A0ABU8RVH9_9SPHN</name>
<accession>A0ABU8RVH9</accession>
<dbReference type="InterPro" id="IPR050879">
    <property type="entry name" value="Acyltransferase_3"/>
</dbReference>